<dbReference type="EMBL" id="JXJN01014476">
    <property type="status" value="NOT_ANNOTATED_CDS"/>
    <property type="molecule type" value="Genomic_DNA"/>
</dbReference>
<reference evidence="1" key="2">
    <citation type="submission" date="2020-05" db="UniProtKB">
        <authorList>
            <consortium name="EnsemblMetazoa"/>
        </authorList>
    </citation>
    <scope>IDENTIFICATION</scope>
    <source>
        <strain evidence="1">IAEA</strain>
    </source>
</reference>
<name>A0A1B0BHN2_9MUSC</name>
<protein>
    <submittedName>
        <fullName evidence="1">Uncharacterized protein</fullName>
    </submittedName>
</protein>
<dbReference type="EnsemblMetazoa" id="GPPI030425-RA">
    <property type="protein sequence ID" value="GPPI030425-PA"/>
    <property type="gene ID" value="GPPI030425"/>
</dbReference>
<organism evidence="1 2">
    <name type="scientific">Glossina palpalis gambiensis</name>
    <dbReference type="NCBI Taxonomy" id="67801"/>
    <lineage>
        <taxon>Eukaryota</taxon>
        <taxon>Metazoa</taxon>
        <taxon>Ecdysozoa</taxon>
        <taxon>Arthropoda</taxon>
        <taxon>Hexapoda</taxon>
        <taxon>Insecta</taxon>
        <taxon>Pterygota</taxon>
        <taxon>Neoptera</taxon>
        <taxon>Endopterygota</taxon>
        <taxon>Diptera</taxon>
        <taxon>Brachycera</taxon>
        <taxon>Muscomorpha</taxon>
        <taxon>Hippoboscoidea</taxon>
        <taxon>Glossinidae</taxon>
        <taxon>Glossina</taxon>
    </lineage>
</organism>
<sequence>MYGLFEDKHFGASLAILKKLFLTQLPKNRCSDLPLLLAALGVEANRGVVSSFSSEPIAMLIPSSPQSPSSTALIKVKAILPESRSLDPLIFRKPQDKENNFNSDESTKIML</sequence>
<evidence type="ECO:0000313" key="2">
    <source>
        <dbReference type="Proteomes" id="UP000092460"/>
    </source>
</evidence>
<dbReference type="Proteomes" id="UP000092460">
    <property type="component" value="Unassembled WGS sequence"/>
</dbReference>
<accession>A0A1B0BHN2</accession>
<dbReference type="EMBL" id="JXJN01014477">
    <property type="status" value="NOT_ANNOTATED_CDS"/>
    <property type="molecule type" value="Genomic_DNA"/>
</dbReference>
<reference evidence="2" key="1">
    <citation type="submission" date="2015-01" db="EMBL/GenBank/DDBJ databases">
        <authorList>
            <person name="Aksoy S."/>
            <person name="Warren W."/>
            <person name="Wilson R.K."/>
        </authorList>
    </citation>
    <scope>NUCLEOTIDE SEQUENCE [LARGE SCALE GENOMIC DNA]</scope>
    <source>
        <strain evidence="2">IAEA</strain>
    </source>
</reference>
<dbReference type="VEuPathDB" id="VectorBase:GPPI030425"/>
<proteinExistence type="predicted"/>
<dbReference type="AlphaFoldDB" id="A0A1B0BHN2"/>
<evidence type="ECO:0000313" key="1">
    <source>
        <dbReference type="EnsemblMetazoa" id="GPPI030425-PA"/>
    </source>
</evidence>
<keyword evidence="2" id="KW-1185">Reference proteome</keyword>